<protein>
    <submittedName>
        <fullName evidence="1">Uncharacterized protein</fullName>
    </submittedName>
</protein>
<accession>A0ACC3BPJ2</accession>
<organism evidence="1 2">
    <name type="scientific">Pyropia yezoensis</name>
    <name type="common">Susabi-nori</name>
    <name type="synonym">Porphyra yezoensis</name>
    <dbReference type="NCBI Taxonomy" id="2788"/>
    <lineage>
        <taxon>Eukaryota</taxon>
        <taxon>Rhodophyta</taxon>
        <taxon>Bangiophyceae</taxon>
        <taxon>Bangiales</taxon>
        <taxon>Bangiaceae</taxon>
        <taxon>Pyropia</taxon>
    </lineage>
</organism>
<proteinExistence type="predicted"/>
<comment type="caution">
    <text evidence="1">The sequence shown here is derived from an EMBL/GenBank/DDBJ whole genome shotgun (WGS) entry which is preliminary data.</text>
</comment>
<gene>
    <name evidence="1" type="ORF">I4F81_002396</name>
</gene>
<dbReference type="EMBL" id="CM020618">
    <property type="protein sequence ID" value="KAK1859802.1"/>
    <property type="molecule type" value="Genomic_DNA"/>
</dbReference>
<sequence>MPREGFRALVAGMALPPAVNADFLFRMFDTNASGLVSAREFLLGFAVLSRGSMRDRLRYLFEMYDVDSSGTLSLDELPYVFLMLCNLRRVAEIFASWSTTNGVLHDWLAGLGAACGDEIASLRGAKERELLALELTRIGFLEDMAGGRGLASAAAPPISGGAADTSPPGMAADSSPFLIDHDALSLEAPIGEGAHAAVWRGRWLMMPVAIKACLAEVAVLSSLRHPNLLLYMGCAVQPHKPLCIVSELFPGGSLHTYLHGSVLDGSGRGADADHEPLGFARGIARGLLYLHSRGILHCDLKSQNVLVRGTHTVMDGEPYTAAADVFSFGVLLWELHTRREPWKGLRPVQILFAVGVEGARLPIPGDLPPPVAALLRDCWAADPAARPDFGHILRTLDAMDG</sequence>
<evidence type="ECO:0000313" key="2">
    <source>
        <dbReference type="Proteomes" id="UP000798662"/>
    </source>
</evidence>
<dbReference type="Proteomes" id="UP000798662">
    <property type="component" value="Chromosome 1"/>
</dbReference>
<reference evidence="1" key="1">
    <citation type="submission" date="2019-11" db="EMBL/GenBank/DDBJ databases">
        <title>Nori genome reveals adaptations in red seaweeds to the harsh intertidal environment.</title>
        <authorList>
            <person name="Wang D."/>
            <person name="Mao Y."/>
        </authorList>
    </citation>
    <scope>NUCLEOTIDE SEQUENCE</scope>
    <source>
        <tissue evidence="1">Gametophyte</tissue>
    </source>
</reference>
<name>A0ACC3BPJ2_PYRYE</name>
<keyword evidence="2" id="KW-1185">Reference proteome</keyword>
<evidence type="ECO:0000313" key="1">
    <source>
        <dbReference type="EMBL" id="KAK1859802.1"/>
    </source>
</evidence>